<feature type="chain" id="PRO_5035286024" description="Amine oxidase" evidence="2">
    <location>
        <begin position="30"/>
        <end position="619"/>
    </location>
</feature>
<accession>A0A8J5XB90</accession>
<feature type="compositionally biased region" description="Low complexity" evidence="1">
    <location>
        <begin position="53"/>
        <end position="93"/>
    </location>
</feature>
<comment type="caution">
    <text evidence="3">The sequence shown here is derived from an EMBL/GenBank/DDBJ whole genome shotgun (WGS) entry which is preliminary data.</text>
</comment>
<dbReference type="EMBL" id="JAGTXO010000016">
    <property type="protein sequence ID" value="KAG8463368.1"/>
    <property type="molecule type" value="Genomic_DNA"/>
</dbReference>
<dbReference type="Proteomes" id="UP000751190">
    <property type="component" value="Unassembled WGS sequence"/>
</dbReference>
<feature type="signal peptide" evidence="2">
    <location>
        <begin position="1"/>
        <end position="29"/>
    </location>
</feature>
<dbReference type="AlphaFoldDB" id="A0A8J5XB90"/>
<evidence type="ECO:0008006" key="5">
    <source>
        <dbReference type="Google" id="ProtNLM"/>
    </source>
</evidence>
<evidence type="ECO:0000256" key="1">
    <source>
        <dbReference type="SAM" id="MobiDB-lite"/>
    </source>
</evidence>
<name>A0A8J5XB90_DIALT</name>
<keyword evidence="2" id="KW-0732">Signal</keyword>
<evidence type="ECO:0000313" key="3">
    <source>
        <dbReference type="EMBL" id="KAG8463368.1"/>
    </source>
</evidence>
<protein>
    <recommendedName>
        <fullName evidence="5">Amine oxidase</fullName>
    </recommendedName>
</protein>
<evidence type="ECO:0000256" key="2">
    <source>
        <dbReference type="SAM" id="SignalP"/>
    </source>
</evidence>
<reference evidence="3" key="1">
    <citation type="submission" date="2021-05" db="EMBL/GenBank/DDBJ databases">
        <title>The genome of the haptophyte Pavlova lutheri (Diacronema luteri, Pavlovales) - a model for lipid biosynthesis in eukaryotic algae.</title>
        <authorList>
            <person name="Hulatt C.J."/>
            <person name="Posewitz M.C."/>
        </authorList>
    </citation>
    <scope>NUCLEOTIDE SEQUENCE</scope>
    <source>
        <strain evidence="3">NIVA-4/92</strain>
    </source>
</reference>
<organism evidence="3 4">
    <name type="scientific">Diacronema lutheri</name>
    <name type="common">Unicellular marine alga</name>
    <name type="synonym">Monochrysis lutheri</name>
    <dbReference type="NCBI Taxonomy" id="2081491"/>
    <lineage>
        <taxon>Eukaryota</taxon>
        <taxon>Haptista</taxon>
        <taxon>Haptophyta</taxon>
        <taxon>Pavlovophyceae</taxon>
        <taxon>Pavlovales</taxon>
        <taxon>Pavlovaceae</taxon>
        <taxon>Diacronema</taxon>
    </lineage>
</organism>
<evidence type="ECO:0000313" key="4">
    <source>
        <dbReference type="Proteomes" id="UP000751190"/>
    </source>
</evidence>
<proteinExistence type="predicted"/>
<gene>
    <name evidence="3" type="ORF">KFE25_004879</name>
</gene>
<keyword evidence="4" id="KW-1185">Reference proteome</keyword>
<feature type="compositionally biased region" description="Low complexity" evidence="1">
    <location>
        <begin position="119"/>
        <end position="130"/>
    </location>
</feature>
<feature type="region of interest" description="Disordered" evidence="1">
    <location>
        <begin position="50"/>
        <end position="138"/>
    </location>
</feature>
<sequence>MAAFSMGTLATFCALSVALLVLASQQLSACTSFARADACVQSLWTGHERRRSPAAPAAPAARAAPVARQEARARAAPAAQRAAARGPTARSVLLPPPDEPDALAVDVPDPFDPRSPPFAAAESTAAKEQALGSRGFGPRPWMWGRDNITLSVEPDTLRTFTPQQLFTPDVRTNAHLREDAAIGCLIGRADPFVLPVVPRHLRAPHRRGMEAYNPSVARVPGDGYVVSYRVDYQSGCVVQRKGMRTQFQRRRGFKHSCVVRADARLVPIGPARVLDPCGRVMTTDSTTDHEGVTQIIDVRLTRLGAPGRERVWLTYLTANTRIDGATPSCRSCCRACDWNTHVGRLYMRDGRGRPAAPAAPADADAGWAVSIRGQTPLCATPVAGRNHALFVGADGRARVQSWLYPRLVHAELPPPHAFEPQSARASGWIRATPLTDAAAWAHVRTSAAPSALRFRAARRGACAHLSVSGTSPLVPVMGAHGRRLLLGVGHLHHCPVPNRSFNPNRLTMASIRQGIAYFGSHYMHFFYALDARAPHALLAHSAEWCLPSAPGAASCEVVQFVSGLELAHGDRALILAYGANDCETRWARMPLDKALALLDWGEGAAARAPVAQASAGGQG</sequence>